<evidence type="ECO:0000256" key="1">
    <source>
        <dbReference type="SAM" id="Phobius"/>
    </source>
</evidence>
<dbReference type="OMA" id="VSILCIN"/>
<proteinExistence type="predicted"/>
<protein>
    <submittedName>
        <fullName evidence="4">Putative Emp24/Gp25L/p24 protein</fullName>
    </submittedName>
</protein>
<dbReference type="AlphaFoldDB" id="L7JZI0"/>
<evidence type="ECO:0000313" key="4">
    <source>
        <dbReference type="EMBL" id="ELQ76147.1"/>
    </source>
</evidence>
<dbReference type="STRING" id="72359.L7JZI0"/>
<dbReference type="EMBL" id="JH993869">
    <property type="protein sequence ID" value="ELQ76147.1"/>
    <property type="molecule type" value="Genomic_DNA"/>
</dbReference>
<dbReference type="VEuPathDB" id="MicrosporidiaDB:THOM_0881"/>
<feature type="domain" description="GOLD" evidence="3">
    <location>
        <begin position="31"/>
        <end position="195"/>
    </location>
</feature>
<keyword evidence="1" id="KW-0812">Transmembrane</keyword>
<keyword evidence="2" id="KW-0732">Signal</keyword>
<feature type="transmembrane region" description="Helical" evidence="1">
    <location>
        <begin position="164"/>
        <end position="185"/>
    </location>
</feature>
<sequence>MFVFISCAMALIHVLPTNTHLKTYSHSLLANQITQGFFSPLQGSNCKYAVTIESVSDERTLFYSPNLTPNEKTHFSFVNDEPKELRIYIEALPIDPNIPHESGKMQLSFYSKFNTFDKDVAKSHAVEPAIKQLIEFEKLLHQIIVRTQAKKEKMLAIMRSQKTLFASVTFLSFLTFVVFVGVNLYQMKKIEKFFRMKKLL</sequence>
<feature type="signal peptide" evidence="2">
    <location>
        <begin position="1"/>
        <end position="19"/>
    </location>
</feature>
<evidence type="ECO:0000259" key="3">
    <source>
        <dbReference type="Pfam" id="PF01105"/>
    </source>
</evidence>
<evidence type="ECO:0000256" key="2">
    <source>
        <dbReference type="SAM" id="SignalP"/>
    </source>
</evidence>
<reference evidence="4 5" key="1">
    <citation type="journal article" date="2012" name="PLoS Pathog.">
        <title>The genome of the obligate intracellular parasite Trachipleistophora hominis: new insights into microsporidian genome dynamics and reductive evolution.</title>
        <authorList>
            <person name="Heinz E."/>
            <person name="Williams T.A."/>
            <person name="Nakjang S."/>
            <person name="Noel C.J."/>
            <person name="Swan D.C."/>
            <person name="Goldberg A.V."/>
            <person name="Harris S.R."/>
            <person name="Weinmaier T."/>
            <person name="Markert S."/>
            <person name="Becher D."/>
            <person name="Bernhardt J."/>
            <person name="Dagan T."/>
            <person name="Hacker C."/>
            <person name="Lucocq J.M."/>
            <person name="Schweder T."/>
            <person name="Rattei T."/>
            <person name="Hall N."/>
            <person name="Hirt R.P."/>
            <person name="Embley T.M."/>
        </authorList>
    </citation>
    <scope>NUCLEOTIDE SEQUENCE [LARGE SCALE GENOMIC DNA]</scope>
</reference>
<dbReference type="Pfam" id="PF01105">
    <property type="entry name" value="EMP24_GP25L"/>
    <property type="match status" value="1"/>
</dbReference>
<accession>L7JZI0</accession>
<feature type="chain" id="PRO_5003978912" evidence="2">
    <location>
        <begin position="20"/>
        <end position="200"/>
    </location>
</feature>
<dbReference type="InParanoid" id="L7JZI0"/>
<keyword evidence="5" id="KW-1185">Reference proteome</keyword>
<dbReference type="InterPro" id="IPR009038">
    <property type="entry name" value="GOLD_dom"/>
</dbReference>
<dbReference type="HOGENOM" id="CLU_115931_0_0_1"/>
<dbReference type="OrthoDB" id="759142at2759"/>
<keyword evidence="1" id="KW-0472">Membrane</keyword>
<gene>
    <name evidence="4" type="ORF">THOM_0881</name>
</gene>
<keyword evidence="1" id="KW-1133">Transmembrane helix</keyword>
<evidence type="ECO:0000313" key="5">
    <source>
        <dbReference type="Proteomes" id="UP000011185"/>
    </source>
</evidence>
<name>L7JZI0_TRAHO</name>
<organism evidence="4 5">
    <name type="scientific">Trachipleistophora hominis</name>
    <name type="common">Microsporidian parasite</name>
    <dbReference type="NCBI Taxonomy" id="72359"/>
    <lineage>
        <taxon>Eukaryota</taxon>
        <taxon>Fungi</taxon>
        <taxon>Fungi incertae sedis</taxon>
        <taxon>Microsporidia</taxon>
        <taxon>Pleistophoridae</taxon>
        <taxon>Trachipleistophora</taxon>
    </lineage>
</organism>
<dbReference type="Proteomes" id="UP000011185">
    <property type="component" value="Unassembled WGS sequence"/>
</dbReference>